<sequence>MRLLARLGRRLRARYELARGRMNLRRMSDHELIGRYCGLAFIPFTVCVCGGSMRSYATDRVHVAMEKRDKESSH</sequence>
<protein>
    <submittedName>
        <fullName evidence="2">Uncharacterized protein</fullName>
    </submittedName>
</protein>
<evidence type="ECO:0000313" key="3">
    <source>
        <dbReference type="Proteomes" id="UP000195570"/>
    </source>
</evidence>
<dbReference type="GeneID" id="92378379"/>
<dbReference type="EMBL" id="CZPT02001920">
    <property type="protein sequence ID" value="SCU72855.1"/>
    <property type="molecule type" value="Genomic_DNA"/>
</dbReference>
<keyword evidence="3" id="KW-1185">Reference proteome</keyword>
<keyword evidence="1" id="KW-1133">Transmembrane helix</keyword>
<accession>A0A1G4IJX5</accession>
<evidence type="ECO:0000313" key="2">
    <source>
        <dbReference type="EMBL" id="SCU72855.1"/>
    </source>
</evidence>
<feature type="transmembrane region" description="Helical" evidence="1">
    <location>
        <begin position="32"/>
        <end position="53"/>
    </location>
</feature>
<comment type="caution">
    <text evidence="2">The sequence shown here is derived from an EMBL/GenBank/DDBJ whole genome shotgun (WGS) entry which is preliminary data.</text>
</comment>
<dbReference type="Proteomes" id="UP000195570">
    <property type="component" value="Unassembled WGS sequence"/>
</dbReference>
<gene>
    <name evidence="2" type="ORF">TEOVI_000443900</name>
</gene>
<dbReference type="AlphaFoldDB" id="A0A1G4IJX5"/>
<keyword evidence="1" id="KW-0812">Transmembrane</keyword>
<evidence type="ECO:0000256" key="1">
    <source>
        <dbReference type="SAM" id="Phobius"/>
    </source>
</evidence>
<keyword evidence="1" id="KW-0472">Membrane</keyword>
<dbReference type="RefSeq" id="XP_067083309.1">
    <property type="nucleotide sequence ID" value="XM_067227208.1"/>
</dbReference>
<dbReference type="VEuPathDB" id="TriTrypDB:TEOVI_000443900"/>
<organism evidence="2 3">
    <name type="scientific">Trypanosoma equiperdum</name>
    <dbReference type="NCBI Taxonomy" id="5694"/>
    <lineage>
        <taxon>Eukaryota</taxon>
        <taxon>Discoba</taxon>
        <taxon>Euglenozoa</taxon>
        <taxon>Kinetoplastea</taxon>
        <taxon>Metakinetoplastina</taxon>
        <taxon>Trypanosomatida</taxon>
        <taxon>Trypanosomatidae</taxon>
        <taxon>Trypanosoma</taxon>
    </lineage>
</organism>
<proteinExistence type="predicted"/>
<reference evidence="2" key="1">
    <citation type="submission" date="2016-09" db="EMBL/GenBank/DDBJ databases">
        <authorList>
            <person name="Hebert L."/>
            <person name="Moumen B."/>
        </authorList>
    </citation>
    <scope>NUCLEOTIDE SEQUENCE [LARGE SCALE GENOMIC DNA]</scope>
    <source>
        <strain evidence="2">OVI</strain>
    </source>
</reference>
<name>A0A1G4IJX5_TRYEQ</name>